<keyword evidence="13 16" id="KW-0239">DNA-directed DNA polymerase</keyword>
<keyword evidence="6 16" id="KW-0548">Nucleotidyltransferase</keyword>
<evidence type="ECO:0000256" key="3">
    <source>
        <dbReference type="ARBA" id="ARBA00012417"/>
    </source>
</evidence>
<comment type="catalytic activity">
    <reaction evidence="15 16">
        <text>DNA(n) + a 2'-deoxyribonucleoside 5'-triphosphate = DNA(n+1) + diphosphate</text>
        <dbReference type="Rhea" id="RHEA:22508"/>
        <dbReference type="Rhea" id="RHEA-COMP:17339"/>
        <dbReference type="Rhea" id="RHEA-COMP:17340"/>
        <dbReference type="ChEBI" id="CHEBI:33019"/>
        <dbReference type="ChEBI" id="CHEBI:61560"/>
        <dbReference type="ChEBI" id="CHEBI:173112"/>
        <dbReference type="EC" id="2.7.7.7"/>
    </reaction>
</comment>
<reference evidence="18 19" key="1">
    <citation type="submission" date="2022-02" db="EMBL/GenBank/DDBJ databases">
        <title>Mesosutterella porci, a novel member of the family Sutterellaceae from pig feces.</title>
        <authorList>
            <person name="Wylensek D."/>
            <person name="Clavel T."/>
        </authorList>
    </citation>
    <scope>NUCLEOTIDE SEQUENCE [LARGE SCALE GENOMIC DNA]</scope>
    <source>
        <strain evidence="19">oilRF-744-wt-GAM-9</strain>
    </source>
</reference>
<evidence type="ECO:0000256" key="4">
    <source>
        <dbReference type="ARBA" id="ARBA00020352"/>
    </source>
</evidence>
<evidence type="ECO:0000256" key="7">
    <source>
        <dbReference type="ARBA" id="ARBA00022705"/>
    </source>
</evidence>
<keyword evidence="5 16" id="KW-0808">Transferase</keyword>
<dbReference type="SUPFAM" id="SSF53098">
    <property type="entry name" value="Ribonuclease H-like"/>
    <property type="match status" value="1"/>
</dbReference>
<comment type="subunit">
    <text evidence="16">DNA polymerase III contains a core (composed of alpha, epsilon and theta chains) that associates with a tau subunit. This core dimerizes to form the POLIII' complex. PolIII' associates with the gamma complex (composed of gamma, delta, delta', psi and chi chains) and with the beta chain to form the complete DNA polymerase III complex.</text>
</comment>
<evidence type="ECO:0000256" key="15">
    <source>
        <dbReference type="ARBA" id="ARBA00049244"/>
    </source>
</evidence>
<evidence type="ECO:0000259" key="17">
    <source>
        <dbReference type="SMART" id="SM00479"/>
    </source>
</evidence>
<dbReference type="Gene3D" id="3.30.420.10">
    <property type="entry name" value="Ribonuclease H-like superfamily/Ribonuclease H"/>
    <property type="match status" value="1"/>
</dbReference>
<evidence type="ECO:0000256" key="14">
    <source>
        <dbReference type="ARBA" id="ARBA00023211"/>
    </source>
</evidence>
<keyword evidence="12 16" id="KW-0460">Magnesium</keyword>
<evidence type="ECO:0000313" key="18">
    <source>
        <dbReference type="EMBL" id="MCG5031645.1"/>
    </source>
</evidence>
<keyword evidence="8 16" id="KW-0540">Nuclease</keyword>
<name>A0ABS9MSQ7_9BURK</name>
<feature type="domain" description="Exonuclease" evidence="17">
    <location>
        <begin position="2"/>
        <end position="176"/>
    </location>
</feature>
<comment type="cofactor">
    <cofactor evidence="2 16">
        <name>Mg(2+)</name>
        <dbReference type="ChEBI" id="CHEBI:18420"/>
    </cofactor>
</comment>
<accession>A0ABS9MSQ7</accession>
<evidence type="ECO:0000313" key="19">
    <source>
        <dbReference type="Proteomes" id="UP001297600"/>
    </source>
</evidence>
<comment type="function">
    <text evidence="16">DNA polymerase III is a complex, multichain enzyme responsible for most of the replicative synthesis in bacteria. The epsilon subunit contain the editing function and is a proofreading 3'-5' exonuclease.</text>
</comment>
<sequence>MRQICLDTETTGLNADKGDRLVEIGCVQLDGRKFTLDSKFLYHVLINPEREVPEEVVKVHGLTTERLAKEPRFAEIAPDFLKFVEGSELIIHNAEFDVGFIDMELRRAGLPPLEKSCRITDSLAIARKKFPGQRNTLDALCSRFGIDSTARTLHGALLDAQLLAEVYIALTRGQDSFRIDQGAMEGGKESLPPLPDASLLKVIKASKEELAAHEEQLDKIDKACKGVCLWRLDPDAAPDGEPAGKAG</sequence>
<dbReference type="GO" id="GO:0003887">
    <property type="term" value="F:DNA-directed DNA polymerase activity"/>
    <property type="evidence" value="ECO:0007669"/>
    <property type="project" value="UniProtKB-EC"/>
</dbReference>
<dbReference type="SMART" id="SM00479">
    <property type="entry name" value="EXOIII"/>
    <property type="match status" value="1"/>
</dbReference>
<evidence type="ECO:0000256" key="12">
    <source>
        <dbReference type="ARBA" id="ARBA00022842"/>
    </source>
</evidence>
<dbReference type="EC" id="2.7.7.7" evidence="3 16"/>
<evidence type="ECO:0000256" key="11">
    <source>
        <dbReference type="ARBA" id="ARBA00022839"/>
    </source>
</evidence>
<keyword evidence="19" id="KW-1185">Reference proteome</keyword>
<evidence type="ECO:0000256" key="10">
    <source>
        <dbReference type="ARBA" id="ARBA00022801"/>
    </source>
</evidence>
<evidence type="ECO:0000256" key="16">
    <source>
        <dbReference type="RuleBase" id="RU364087"/>
    </source>
</evidence>
<dbReference type="NCBIfam" id="NF004316">
    <property type="entry name" value="PRK05711.1"/>
    <property type="match status" value="1"/>
</dbReference>
<gene>
    <name evidence="16 18" type="primary">dnaQ</name>
    <name evidence="18" type="ORF">MAF45_09365</name>
</gene>
<dbReference type="InterPro" id="IPR006054">
    <property type="entry name" value="DnaQ"/>
</dbReference>
<dbReference type="InterPro" id="IPR006309">
    <property type="entry name" value="DnaQ_proteo"/>
</dbReference>
<dbReference type="InterPro" id="IPR013520">
    <property type="entry name" value="Ribonucl_H"/>
</dbReference>
<evidence type="ECO:0000256" key="9">
    <source>
        <dbReference type="ARBA" id="ARBA00022723"/>
    </source>
</evidence>
<keyword evidence="9 16" id="KW-0479">Metal-binding</keyword>
<dbReference type="NCBIfam" id="TIGR00573">
    <property type="entry name" value="dnaq"/>
    <property type="match status" value="1"/>
</dbReference>
<dbReference type="Proteomes" id="UP001297600">
    <property type="component" value="Unassembled WGS sequence"/>
</dbReference>
<evidence type="ECO:0000256" key="1">
    <source>
        <dbReference type="ARBA" id="ARBA00001936"/>
    </source>
</evidence>
<keyword evidence="7 16" id="KW-0235">DNA replication</keyword>
<keyword evidence="10 16" id="KW-0378">Hydrolase</keyword>
<evidence type="ECO:0000256" key="5">
    <source>
        <dbReference type="ARBA" id="ARBA00022679"/>
    </source>
</evidence>
<proteinExistence type="predicted"/>
<evidence type="ECO:0000256" key="6">
    <source>
        <dbReference type="ARBA" id="ARBA00022695"/>
    </source>
</evidence>
<organism evidence="18 19">
    <name type="scientific">Mesosutterella porci</name>
    <dbReference type="NCBI Taxonomy" id="2915351"/>
    <lineage>
        <taxon>Bacteria</taxon>
        <taxon>Pseudomonadati</taxon>
        <taxon>Pseudomonadota</taxon>
        <taxon>Betaproteobacteria</taxon>
        <taxon>Burkholderiales</taxon>
        <taxon>Sutterellaceae</taxon>
        <taxon>Mesosutterella</taxon>
    </lineage>
</organism>
<dbReference type="Pfam" id="PF00929">
    <property type="entry name" value="RNase_T"/>
    <property type="match status" value="1"/>
</dbReference>
<dbReference type="NCBIfam" id="TIGR01406">
    <property type="entry name" value="dnaQ_proteo"/>
    <property type="match status" value="1"/>
</dbReference>
<keyword evidence="11 16" id="KW-0269">Exonuclease</keyword>
<dbReference type="InterPro" id="IPR036397">
    <property type="entry name" value="RNaseH_sf"/>
</dbReference>
<evidence type="ECO:0000256" key="2">
    <source>
        <dbReference type="ARBA" id="ARBA00001946"/>
    </source>
</evidence>
<dbReference type="EMBL" id="JAKNCT010000011">
    <property type="protein sequence ID" value="MCG5031645.1"/>
    <property type="molecule type" value="Genomic_DNA"/>
</dbReference>
<dbReference type="PANTHER" id="PTHR30231">
    <property type="entry name" value="DNA POLYMERASE III SUBUNIT EPSILON"/>
    <property type="match status" value="1"/>
</dbReference>
<dbReference type="CDD" id="cd06131">
    <property type="entry name" value="DNA_pol_III_epsilon_Ecoli_like"/>
    <property type="match status" value="1"/>
</dbReference>
<comment type="caution">
    <text evidence="18">The sequence shown here is derived from an EMBL/GenBank/DDBJ whole genome shotgun (WGS) entry which is preliminary data.</text>
</comment>
<evidence type="ECO:0000256" key="13">
    <source>
        <dbReference type="ARBA" id="ARBA00022932"/>
    </source>
</evidence>
<comment type="cofactor">
    <cofactor evidence="1 16">
        <name>Mn(2+)</name>
        <dbReference type="ChEBI" id="CHEBI:29035"/>
    </cofactor>
</comment>
<protein>
    <recommendedName>
        <fullName evidence="4 16">DNA polymerase III subunit epsilon</fullName>
        <ecNumber evidence="3 16">2.7.7.7</ecNumber>
    </recommendedName>
</protein>
<dbReference type="InterPro" id="IPR012337">
    <property type="entry name" value="RNaseH-like_sf"/>
</dbReference>
<keyword evidence="14 16" id="KW-0464">Manganese</keyword>
<dbReference type="PANTHER" id="PTHR30231:SF41">
    <property type="entry name" value="DNA POLYMERASE III SUBUNIT EPSILON"/>
    <property type="match status" value="1"/>
</dbReference>
<evidence type="ECO:0000256" key="8">
    <source>
        <dbReference type="ARBA" id="ARBA00022722"/>
    </source>
</evidence>
<dbReference type="RefSeq" id="WP_237979942.1">
    <property type="nucleotide sequence ID" value="NZ_JAKNCT010000011.1"/>
</dbReference>